<gene>
    <name evidence="9" type="ORF">FHR82_007806</name>
</gene>
<dbReference type="GO" id="GO:0004497">
    <property type="term" value="F:monooxygenase activity"/>
    <property type="evidence" value="ECO:0007669"/>
    <property type="project" value="UniProtKB-KW"/>
</dbReference>
<dbReference type="GO" id="GO:0020037">
    <property type="term" value="F:heme binding"/>
    <property type="evidence" value="ECO:0007669"/>
    <property type="project" value="InterPro"/>
</dbReference>
<dbReference type="AlphaFoldDB" id="A0A7W7VIH1"/>
<dbReference type="PRINTS" id="PR00359">
    <property type="entry name" value="BP450"/>
</dbReference>
<organism evidence="9 10">
    <name type="scientific">Actinophytocola algeriensis</name>
    <dbReference type="NCBI Taxonomy" id="1768010"/>
    <lineage>
        <taxon>Bacteria</taxon>
        <taxon>Bacillati</taxon>
        <taxon>Actinomycetota</taxon>
        <taxon>Actinomycetes</taxon>
        <taxon>Pseudonocardiales</taxon>
        <taxon>Pseudonocardiaceae</taxon>
    </lineage>
</organism>
<dbReference type="Gene3D" id="1.10.630.10">
    <property type="entry name" value="Cytochrome P450"/>
    <property type="match status" value="1"/>
</dbReference>
<keyword evidence="4" id="KW-0479">Metal-binding</keyword>
<sequence>MTDDRVLMASDLPFELRMCPHLRPPREAPPVQRVRTPAGDEAWLVSGFTQVRALLTDDRVGRSHPKPDERAQYAGNPGYDQVTATDHTMADALHGLLREALAPHFTARRMLAMRPRLQELVDDQVIRLHTAGAPADLNEDFSIPLVLRVICELLGVPEEDQDQCVELMRRVESGDVMGLAAYFGQLIVRLRAEPDESLLSKLTASGAPDEQVVQVAMLLQFAGLGATVKQIAYGFLLLAGNTEQRAALQANPDLVPDAVEEMLRLSGSLSLPRYARADVEIANETVRDGDLVLLDLTAANYDPDGFDSPEDFRLDRTPNRHLTFSHGVWTCLGAPLARVLLRTVVATMLTTELRPAGALEHRSGPLTGGLPEKLPVTW</sequence>
<dbReference type="InterPro" id="IPR036396">
    <property type="entry name" value="Cyt_P450_sf"/>
</dbReference>
<dbReference type="GO" id="GO:0016705">
    <property type="term" value="F:oxidoreductase activity, acting on paired donors, with incorporation or reduction of molecular oxygen"/>
    <property type="evidence" value="ECO:0007669"/>
    <property type="project" value="InterPro"/>
</dbReference>
<evidence type="ECO:0000256" key="8">
    <source>
        <dbReference type="SAM" id="MobiDB-lite"/>
    </source>
</evidence>
<accession>A0A7W7VIH1</accession>
<dbReference type="Pfam" id="PF00067">
    <property type="entry name" value="p450"/>
    <property type="match status" value="1"/>
</dbReference>
<keyword evidence="5" id="KW-0560">Oxidoreductase</keyword>
<dbReference type="InterPro" id="IPR001128">
    <property type="entry name" value="Cyt_P450"/>
</dbReference>
<proteinExistence type="inferred from homology"/>
<reference evidence="9 10" key="1">
    <citation type="submission" date="2020-08" db="EMBL/GenBank/DDBJ databases">
        <title>Genomic Encyclopedia of Type Strains, Phase III (KMG-III): the genomes of soil and plant-associated and newly described type strains.</title>
        <authorList>
            <person name="Whitman W."/>
        </authorList>
    </citation>
    <scope>NUCLEOTIDE SEQUENCE [LARGE SCALE GENOMIC DNA]</scope>
    <source>
        <strain evidence="9 10">CECT 8960</strain>
    </source>
</reference>
<dbReference type="PANTHER" id="PTHR46696:SF5">
    <property type="entry name" value="CYTOCHROME P450 BJ-1"/>
    <property type="match status" value="1"/>
</dbReference>
<keyword evidence="3" id="KW-0349">Heme</keyword>
<evidence type="ECO:0000256" key="2">
    <source>
        <dbReference type="ARBA" id="ARBA00010617"/>
    </source>
</evidence>
<keyword evidence="10" id="KW-1185">Reference proteome</keyword>
<dbReference type="RefSeq" id="WP_184815554.1">
    <property type="nucleotide sequence ID" value="NZ_JACHJQ010000010.1"/>
</dbReference>
<dbReference type="InterPro" id="IPR002397">
    <property type="entry name" value="Cyt_P450_B"/>
</dbReference>
<comment type="cofactor">
    <cofactor evidence="1">
        <name>heme</name>
        <dbReference type="ChEBI" id="CHEBI:30413"/>
    </cofactor>
</comment>
<keyword evidence="6" id="KW-0408">Iron</keyword>
<evidence type="ECO:0000256" key="7">
    <source>
        <dbReference type="ARBA" id="ARBA00023033"/>
    </source>
</evidence>
<dbReference type="GO" id="GO:0005506">
    <property type="term" value="F:iron ion binding"/>
    <property type="evidence" value="ECO:0007669"/>
    <property type="project" value="InterPro"/>
</dbReference>
<dbReference type="PANTHER" id="PTHR46696">
    <property type="entry name" value="P450, PUTATIVE (EUROFUNG)-RELATED"/>
    <property type="match status" value="1"/>
</dbReference>
<evidence type="ECO:0000256" key="3">
    <source>
        <dbReference type="ARBA" id="ARBA00022617"/>
    </source>
</evidence>
<evidence type="ECO:0000256" key="1">
    <source>
        <dbReference type="ARBA" id="ARBA00001971"/>
    </source>
</evidence>
<feature type="region of interest" description="Disordered" evidence="8">
    <location>
        <begin position="57"/>
        <end position="76"/>
    </location>
</feature>
<feature type="compositionally biased region" description="Basic and acidic residues" evidence="8">
    <location>
        <begin position="57"/>
        <end position="71"/>
    </location>
</feature>
<dbReference type="Proteomes" id="UP000520767">
    <property type="component" value="Unassembled WGS sequence"/>
</dbReference>
<evidence type="ECO:0000256" key="4">
    <source>
        <dbReference type="ARBA" id="ARBA00022723"/>
    </source>
</evidence>
<dbReference type="SUPFAM" id="SSF48264">
    <property type="entry name" value="Cytochrome P450"/>
    <property type="match status" value="1"/>
</dbReference>
<evidence type="ECO:0000256" key="5">
    <source>
        <dbReference type="ARBA" id="ARBA00023002"/>
    </source>
</evidence>
<evidence type="ECO:0000313" key="9">
    <source>
        <dbReference type="EMBL" id="MBB4911536.1"/>
    </source>
</evidence>
<evidence type="ECO:0000313" key="10">
    <source>
        <dbReference type="Proteomes" id="UP000520767"/>
    </source>
</evidence>
<protein>
    <submittedName>
        <fullName evidence="9">Cytochrome P450 monooxygenase</fullName>
    </submittedName>
</protein>
<comment type="similarity">
    <text evidence="2">Belongs to the cytochrome P450 family.</text>
</comment>
<dbReference type="EMBL" id="JACHJQ010000010">
    <property type="protein sequence ID" value="MBB4911536.1"/>
    <property type="molecule type" value="Genomic_DNA"/>
</dbReference>
<keyword evidence="7 9" id="KW-0503">Monooxygenase</keyword>
<name>A0A7W7VIH1_9PSEU</name>
<evidence type="ECO:0000256" key="6">
    <source>
        <dbReference type="ARBA" id="ARBA00023004"/>
    </source>
</evidence>
<comment type="caution">
    <text evidence="9">The sequence shown here is derived from an EMBL/GenBank/DDBJ whole genome shotgun (WGS) entry which is preliminary data.</text>
</comment>